<keyword evidence="4" id="KW-0963">Cytoplasm</keyword>
<comment type="function">
    <text evidence="10">Plays a fundamental role in microtubule organizing center structure and function. Component of the infraciliary lattice (ICL) and the ciliary basal bodies.</text>
</comment>
<proteinExistence type="inferred from homology"/>
<comment type="subcellular location">
    <subcellularLocation>
        <location evidence="1">Cytoplasm</location>
        <location evidence="1">Cytoskeleton</location>
    </subcellularLocation>
</comment>
<gene>
    <name evidence="12" type="ORF">BSTOLATCC_MIC14533</name>
</gene>
<evidence type="ECO:0000256" key="2">
    <source>
        <dbReference type="ARBA" id="ARBA00005253"/>
    </source>
</evidence>
<dbReference type="Pfam" id="PF13499">
    <property type="entry name" value="EF-hand_7"/>
    <property type="match status" value="2"/>
</dbReference>
<dbReference type="InterPro" id="IPR018247">
    <property type="entry name" value="EF_Hand_1_Ca_BS"/>
</dbReference>
<evidence type="ECO:0000256" key="3">
    <source>
        <dbReference type="ARBA" id="ARBA00020786"/>
    </source>
</evidence>
<feature type="domain" description="EF-hand" evidence="11">
    <location>
        <begin position="36"/>
        <end position="71"/>
    </location>
</feature>
<evidence type="ECO:0000259" key="11">
    <source>
        <dbReference type="PROSITE" id="PS50222"/>
    </source>
</evidence>
<dbReference type="PROSITE" id="PS00018">
    <property type="entry name" value="EF_HAND_1"/>
    <property type="match status" value="4"/>
</dbReference>
<dbReference type="AlphaFoldDB" id="A0AAU9IPW6"/>
<dbReference type="PANTHER" id="PTHR23048">
    <property type="entry name" value="MYOSIN LIGHT CHAIN 1, 3"/>
    <property type="match status" value="1"/>
</dbReference>
<reference evidence="12" key="1">
    <citation type="submission" date="2021-09" db="EMBL/GenBank/DDBJ databases">
        <authorList>
            <consortium name="AG Swart"/>
            <person name="Singh M."/>
            <person name="Singh A."/>
            <person name="Seah K."/>
            <person name="Emmerich C."/>
        </authorList>
    </citation>
    <scope>NUCLEOTIDE SEQUENCE</scope>
    <source>
        <strain evidence="12">ATCC30299</strain>
    </source>
</reference>
<dbReference type="SMART" id="SM00054">
    <property type="entry name" value="EFh"/>
    <property type="match status" value="4"/>
</dbReference>
<dbReference type="InterPro" id="IPR050230">
    <property type="entry name" value="CALM/Myosin/TropC-like"/>
</dbReference>
<dbReference type="Gene3D" id="1.10.238.10">
    <property type="entry name" value="EF-hand"/>
    <property type="match status" value="2"/>
</dbReference>
<evidence type="ECO:0000256" key="10">
    <source>
        <dbReference type="ARBA" id="ARBA00025692"/>
    </source>
</evidence>
<dbReference type="GO" id="GO:0016460">
    <property type="term" value="C:myosin II complex"/>
    <property type="evidence" value="ECO:0007669"/>
    <property type="project" value="TreeGrafter"/>
</dbReference>
<keyword evidence="13" id="KW-1185">Reference proteome</keyword>
<evidence type="ECO:0000256" key="4">
    <source>
        <dbReference type="ARBA" id="ARBA00022490"/>
    </source>
</evidence>
<dbReference type="InterPro" id="IPR011992">
    <property type="entry name" value="EF-hand-dom_pair"/>
</dbReference>
<dbReference type="EMBL" id="CAJZBQ010000014">
    <property type="protein sequence ID" value="CAG9315786.1"/>
    <property type="molecule type" value="Genomic_DNA"/>
</dbReference>
<evidence type="ECO:0000256" key="5">
    <source>
        <dbReference type="ARBA" id="ARBA00022723"/>
    </source>
</evidence>
<feature type="domain" description="EF-hand" evidence="11">
    <location>
        <begin position="1"/>
        <end position="35"/>
    </location>
</feature>
<dbReference type="SUPFAM" id="SSF47473">
    <property type="entry name" value="EF-hand"/>
    <property type="match status" value="1"/>
</dbReference>
<keyword evidence="8" id="KW-0007">Acetylation</keyword>
<dbReference type="Proteomes" id="UP001162131">
    <property type="component" value="Unassembled WGS sequence"/>
</dbReference>
<dbReference type="InterPro" id="IPR002048">
    <property type="entry name" value="EF_hand_dom"/>
</dbReference>
<comment type="similarity">
    <text evidence="2">Belongs to the centrin family.</text>
</comment>
<protein>
    <recommendedName>
        <fullName evidence="3">Calmodulin</fullName>
    </recommendedName>
</protein>
<keyword evidence="5" id="KW-0479">Metal-binding</keyword>
<feature type="domain" description="EF-hand" evidence="11">
    <location>
        <begin position="74"/>
        <end position="109"/>
    </location>
</feature>
<evidence type="ECO:0000313" key="12">
    <source>
        <dbReference type="EMBL" id="CAG9315786.1"/>
    </source>
</evidence>
<sequence>MDSDIDKVFKYFDKDSSGYLDVAELGDALRCLGLSPSKSQIDELMQKADQNSDRKLTLNEFTRMYHEIKVDANVTIEDLIKEFKEFDRDNSGTISLNELDEILCSQGEPLSKDEVRELLNDFDKNRDGKVSIVELAAGLLAR</sequence>
<evidence type="ECO:0000256" key="9">
    <source>
        <dbReference type="ARBA" id="ARBA00023212"/>
    </source>
</evidence>
<dbReference type="PANTHER" id="PTHR23048:SF0">
    <property type="entry name" value="CALMODULIN LIKE 3"/>
    <property type="match status" value="1"/>
</dbReference>
<comment type="caution">
    <text evidence="12">The sequence shown here is derived from an EMBL/GenBank/DDBJ whole genome shotgun (WGS) entry which is preliminary data.</text>
</comment>
<keyword evidence="7" id="KW-0106">Calcium</keyword>
<dbReference type="FunFam" id="1.10.238.10:FF:000178">
    <property type="entry name" value="Calmodulin-2 A"/>
    <property type="match status" value="1"/>
</dbReference>
<keyword evidence="6" id="KW-0677">Repeat</keyword>
<feature type="domain" description="EF-hand" evidence="11">
    <location>
        <begin position="110"/>
        <end position="142"/>
    </location>
</feature>
<keyword evidence="9" id="KW-0206">Cytoskeleton</keyword>
<evidence type="ECO:0000256" key="7">
    <source>
        <dbReference type="ARBA" id="ARBA00022837"/>
    </source>
</evidence>
<evidence type="ECO:0000256" key="6">
    <source>
        <dbReference type="ARBA" id="ARBA00022737"/>
    </source>
</evidence>
<evidence type="ECO:0000313" key="13">
    <source>
        <dbReference type="Proteomes" id="UP001162131"/>
    </source>
</evidence>
<dbReference type="PROSITE" id="PS50222">
    <property type="entry name" value="EF_HAND_2"/>
    <property type="match status" value="4"/>
</dbReference>
<evidence type="ECO:0000256" key="8">
    <source>
        <dbReference type="ARBA" id="ARBA00022990"/>
    </source>
</evidence>
<dbReference type="GO" id="GO:0005509">
    <property type="term" value="F:calcium ion binding"/>
    <property type="evidence" value="ECO:0007669"/>
    <property type="project" value="InterPro"/>
</dbReference>
<evidence type="ECO:0000256" key="1">
    <source>
        <dbReference type="ARBA" id="ARBA00004245"/>
    </source>
</evidence>
<accession>A0AAU9IPW6</accession>
<organism evidence="12 13">
    <name type="scientific">Blepharisma stoltei</name>
    <dbReference type="NCBI Taxonomy" id="1481888"/>
    <lineage>
        <taxon>Eukaryota</taxon>
        <taxon>Sar</taxon>
        <taxon>Alveolata</taxon>
        <taxon>Ciliophora</taxon>
        <taxon>Postciliodesmatophora</taxon>
        <taxon>Heterotrichea</taxon>
        <taxon>Heterotrichida</taxon>
        <taxon>Blepharismidae</taxon>
        <taxon>Blepharisma</taxon>
    </lineage>
</organism>
<name>A0AAU9IPW6_9CILI</name>